<dbReference type="STRING" id="425400.LS65_01665"/>
<keyword evidence="1" id="KW-0472">Membrane</keyword>
<dbReference type="InterPro" id="IPR005546">
    <property type="entry name" value="Autotransporte_beta"/>
</dbReference>
<dbReference type="OrthoDB" id="5330118at2"/>
<dbReference type="SMART" id="SM00869">
    <property type="entry name" value="Autotransporter"/>
    <property type="match status" value="1"/>
</dbReference>
<dbReference type="InterPro" id="IPR036709">
    <property type="entry name" value="Autotransporte_beta_dom_sf"/>
</dbReference>
<keyword evidence="1" id="KW-0812">Transmembrane</keyword>
<reference evidence="3 4" key="1">
    <citation type="journal article" date="2014" name="Genome Announc.">
        <title>Draft genome sequences of eight enterohepatic helicobacter species isolated from both laboratory and wild rodents.</title>
        <authorList>
            <person name="Sheh A."/>
            <person name="Shen Z."/>
            <person name="Fox J.G."/>
        </authorList>
    </citation>
    <scope>NUCLEOTIDE SEQUENCE [LARGE SCALE GENOMIC DNA]</scope>
    <source>
        <strain evidence="3 4">MIT 01-6451</strain>
    </source>
</reference>
<name>A0A4U8TJM5_9HELI</name>
<comment type="caution">
    <text evidence="3">The sequence shown here is derived from an EMBL/GenBank/DDBJ whole genome shotgun (WGS) entry which is preliminary data.</text>
</comment>
<evidence type="ECO:0000256" key="1">
    <source>
        <dbReference type="SAM" id="Phobius"/>
    </source>
</evidence>
<organism evidence="3 4">
    <name type="scientific">Helicobacter japonicus</name>
    <dbReference type="NCBI Taxonomy" id="425400"/>
    <lineage>
        <taxon>Bacteria</taxon>
        <taxon>Pseudomonadati</taxon>
        <taxon>Campylobacterota</taxon>
        <taxon>Epsilonproteobacteria</taxon>
        <taxon>Campylobacterales</taxon>
        <taxon>Helicobacteraceae</taxon>
        <taxon>Helicobacter</taxon>
    </lineage>
</organism>
<feature type="domain" description="Autotransporter" evidence="2">
    <location>
        <begin position="492"/>
        <end position="758"/>
    </location>
</feature>
<dbReference type="EMBL" id="JRMQ02000013">
    <property type="protein sequence ID" value="TLE00296.1"/>
    <property type="molecule type" value="Genomic_DNA"/>
</dbReference>
<dbReference type="AlphaFoldDB" id="A0A4U8TJM5"/>
<dbReference type="Proteomes" id="UP000029707">
    <property type="component" value="Unassembled WGS sequence"/>
</dbReference>
<proteinExistence type="predicted"/>
<dbReference type="RefSeq" id="WP_052060991.1">
    <property type="nucleotide sequence ID" value="NZ_CAJUDB010000025.1"/>
</dbReference>
<dbReference type="GeneID" id="82322300"/>
<evidence type="ECO:0000313" key="3">
    <source>
        <dbReference type="EMBL" id="TLE00296.1"/>
    </source>
</evidence>
<gene>
    <name evidence="3" type="ORF">LS65_008225</name>
</gene>
<sequence>MQKTRFLFLHLLHYRIFVFFALYGFFCTYTMAQNYTARLPDSIVLQNGENRMDTLTSRCGNQYCTFGSMGNAGSYSFRYSTSGGSSQLTLVSITPPNPYGYTHSVFYMGSLNIGRNSKLSINDFHTFAPSGTLTLGENATLEVILQKGQKIPASEFAPSSKVYFSRGANFFLESGSRFNVSNTDFVIINSQGTISNSAQMILDANTIRFQNTIHNYGTMELTGNVYNIGQSAFGINLATSNLINNGKMTINGNFYNGGIPLADSVTGSWWQNDAPSPGGGNLINYGGEITIVGQLINDKGTQLGHTQYSSVAIYGGSITATQGMQNATGNTLTFGAQNGKMGQLIGNLSNNGAIKVNLTGANLGTHQLITGTLSGSNTQMDFITNGGKSEFIESIQNSTTITLNKNTQAINAFMDTLPTQPKTILTALEENFSNPHTPTQQSIYTYGDRNYLSMLADNLNDNIESMLIYASPLSIWAMIQNNIIPLKAQITPLLRKTTFSIAPFSSTTSHSSLKSPLNGVSINVRIPYGIHQLSAFTTYANTNMTQSLDTSQTYFDTNSLALGLMDRIFLQGVEISLLAYSGATFNKTKRYLLMNNSSFQTHYSYYELGLSAQIGSPLQLNKLWIKPFVGIDYIFGLQSAFKESITSSTASATINAPLWTIHTPQLTLGTQMQYTLNNQTQLFGGGEIQYALTNPSFYADFGSSHLKFAPQNALGFTLYLGGSLFMAKNISASAYALYSRSHLAFQTYSGTLNLSYHF</sequence>
<keyword evidence="1" id="KW-1133">Transmembrane helix</keyword>
<evidence type="ECO:0000313" key="4">
    <source>
        <dbReference type="Proteomes" id="UP000029707"/>
    </source>
</evidence>
<protein>
    <recommendedName>
        <fullName evidence="2">Autotransporter domain-containing protein</fullName>
    </recommendedName>
</protein>
<evidence type="ECO:0000259" key="2">
    <source>
        <dbReference type="PROSITE" id="PS51208"/>
    </source>
</evidence>
<dbReference type="SUPFAM" id="SSF103515">
    <property type="entry name" value="Autotransporter"/>
    <property type="match status" value="1"/>
</dbReference>
<keyword evidence="4" id="KW-1185">Reference proteome</keyword>
<dbReference type="PROSITE" id="PS51208">
    <property type="entry name" value="AUTOTRANSPORTER"/>
    <property type="match status" value="1"/>
</dbReference>
<accession>A0A4U8TJM5</accession>
<feature type="transmembrane region" description="Helical" evidence="1">
    <location>
        <begin position="12"/>
        <end position="32"/>
    </location>
</feature>